<evidence type="ECO:0000313" key="14">
    <source>
        <dbReference type="Proteomes" id="UP001524473"/>
    </source>
</evidence>
<dbReference type="InterPro" id="IPR036390">
    <property type="entry name" value="WH_DNA-bd_sf"/>
</dbReference>
<dbReference type="SUPFAM" id="SSF46785">
    <property type="entry name" value="Winged helix' DNA-binding domain"/>
    <property type="match status" value="1"/>
</dbReference>
<protein>
    <recommendedName>
        <fullName evidence="11">Manganese transport regulator</fullName>
    </recommendedName>
</protein>
<dbReference type="PROSITE" id="PS50944">
    <property type="entry name" value="HTH_DTXR"/>
    <property type="match status" value="1"/>
</dbReference>
<accession>A0ABT1RZ33</accession>
<dbReference type="PANTHER" id="PTHR33238">
    <property type="entry name" value="IRON (METAL) DEPENDENT REPRESSOR, DTXR FAMILY"/>
    <property type="match status" value="1"/>
</dbReference>
<comment type="subcellular location">
    <subcellularLocation>
        <location evidence="1">Cytoplasm</location>
    </subcellularLocation>
</comment>
<keyword evidence="6" id="KW-0805">Transcription regulation</keyword>
<evidence type="ECO:0000256" key="3">
    <source>
        <dbReference type="ARBA" id="ARBA00011738"/>
    </source>
</evidence>
<evidence type="ECO:0000256" key="2">
    <source>
        <dbReference type="ARBA" id="ARBA00007871"/>
    </source>
</evidence>
<evidence type="ECO:0000256" key="9">
    <source>
        <dbReference type="ARBA" id="ARBA00023163"/>
    </source>
</evidence>
<evidence type="ECO:0000256" key="8">
    <source>
        <dbReference type="ARBA" id="ARBA00023159"/>
    </source>
</evidence>
<dbReference type="InterPro" id="IPR036421">
    <property type="entry name" value="Fe_dep_repressor_sf"/>
</dbReference>
<evidence type="ECO:0000256" key="1">
    <source>
        <dbReference type="ARBA" id="ARBA00004496"/>
    </source>
</evidence>
<evidence type="ECO:0000256" key="7">
    <source>
        <dbReference type="ARBA" id="ARBA00023125"/>
    </source>
</evidence>
<keyword evidence="14" id="KW-1185">Reference proteome</keyword>
<organism evidence="13 14">
    <name type="scientific">Neglectibacter timonensis</name>
    <dbReference type="NCBI Taxonomy" id="1776382"/>
    <lineage>
        <taxon>Bacteria</taxon>
        <taxon>Bacillati</taxon>
        <taxon>Bacillota</taxon>
        <taxon>Clostridia</taxon>
        <taxon>Eubacteriales</taxon>
        <taxon>Oscillospiraceae</taxon>
        <taxon>Neglectibacter</taxon>
    </lineage>
</organism>
<dbReference type="InterPro" id="IPR036388">
    <property type="entry name" value="WH-like_DNA-bd_sf"/>
</dbReference>
<dbReference type="Proteomes" id="UP001524473">
    <property type="component" value="Unassembled WGS sequence"/>
</dbReference>
<dbReference type="GeneID" id="90533538"/>
<comment type="similarity">
    <text evidence="2">Belongs to the DtxR/MntR family.</text>
</comment>
<keyword evidence="7" id="KW-0238">DNA-binding</keyword>
<sequence>MDKEGFYTLKGYTMMEHGLITSSMEDYLEMICRMSEQSKVVRISSLAQALHVKPPSASKMAGNLRAQELIEFPRYGYITLTPMGKKLGEYLVQRHETIGRLLCLINGTQDELEEVEKIEHFLSPRTVLNIRKFLEQQEKK</sequence>
<comment type="caution">
    <text evidence="13">The sequence shown here is derived from an EMBL/GenBank/DDBJ whole genome shotgun (WGS) entry which is preliminary data.</text>
</comment>
<reference evidence="13 14" key="1">
    <citation type="submission" date="2022-06" db="EMBL/GenBank/DDBJ databases">
        <title>Isolation of gut microbiota from human fecal samples.</title>
        <authorList>
            <person name="Pamer E.G."/>
            <person name="Barat B."/>
            <person name="Waligurski E."/>
            <person name="Medina S."/>
            <person name="Paddock L."/>
            <person name="Mostad J."/>
        </authorList>
    </citation>
    <scope>NUCLEOTIDE SEQUENCE [LARGE SCALE GENOMIC DNA]</scope>
    <source>
        <strain evidence="13 14">DFI.9.73</strain>
    </source>
</reference>
<evidence type="ECO:0000313" key="13">
    <source>
        <dbReference type="EMBL" id="MCQ4839954.1"/>
    </source>
</evidence>
<dbReference type="Gene3D" id="1.10.10.10">
    <property type="entry name" value="Winged helix-like DNA-binding domain superfamily/Winged helix DNA-binding domain"/>
    <property type="match status" value="1"/>
</dbReference>
<dbReference type="InterPro" id="IPR022687">
    <property type="entry name" value="HTH_DTXR"/>
</dbReference>
<comment type="subunit">
    <text evidence="3">Homodimer.</text>
</comment>
<dbReference type="SUPFAM" id="SSF47979">
    <property type="entry name" value="Iron-dependent repressor protein, dimerization domain"/>
    <property type="match status" value="1"/>
</dbReference>
<name>A0ABT1RZ33_9FIRM</name>
<dbReference type="PANTHER" id="PTHR33238:SF11">
    <property type="entry name" value="TRANSCRIPTIONAL REGULATOR MNTR"/>
    <property type="match status" value="1"/>
</dbReference>
<proteinExistence type="inferred from homology"/>
<keyword evidence="8" id="KW-0010">Activator</keyword>
<dbReference type="EMBL" id="JANFZH010000016">
    <property type="protein sequence ID" value="MCQ4839954.1"/>
    <property type="molecule type" value="Genomic_DNA"/>
</dbReference>
<evidence type="ECO:0000256" key="11">
    <source>
        <dbReference type="ARBA" id="ARBA00032593"/>
    </source>
</evidence>
<gene>
    <name evidence="13" type="ORF">NE695_08495</name>
</gene>
<evidence type="ECO:0000256" key="6">
    <source>
        <dbReference type="ARBA" id="ARBA00023015"/>
    </source>
</evidence>
<dbReference type="RefSeq" id="WP_242871135.1">
    <property type="nucleotide sequence ID" value="NZ_CABKVV010000014.1"/>
</dbReference>
<dbReference type="InterPro" id="IPR050536">
    <property type="entry name" value="DtxR_MntR_Metal-Reg"/>
</dbReference>
<keyword evidence="4" id="KW-0963">Cytoplasm</keyword>
<dbReference type="Pfam" id="PF02742">
    <property type="entry name" value="Fe_dep_repr_C"/>
    <property type="match status" value="1"/>
</dbReference>
<keyword evidence="9" id="KW-0804">Transcription</keyword>
<dbReference type="SMART" id="SM00529">
    <property type="entry name" value="HTH_DTXR"/>
    <property type="match status" value="1"/>
</dbReference>
<evidence type="ECO:0000256" key="10">
    <source>
        <dbReference type="ARBA" id="ARBA00023211"/>
    </source>
</evidence>
<keyword evidence="5" id="KW-0678">Repressor</keyword>
<feature type="domain" description="HTH dtxR-type" evidence="12">
    <location>
        <begin position="20"/>
        <end position="81"/>
    </location>
</feature>
<keyword evidence="10" id="KW-0464">Manganese</keyword>
<dbReference type="InterPro" id="IPR001367">
    <property type="entry name" value="Fe_dep_repressor"/>
</dbReference>
<dbReference type="Gene3D" id="1.10.60.10">
    <property type="entry name" value="Iron dependent repressor, metal binding and dimerisation domain"/>
    <property type="match status" value="1"/>
</dbReference>
<evidence type="ECO:0000256" key="4">
    <source>
        <dbReference type="ARBA" id="ARBA00022490"/>
    </source>
</evidence>
<evidence type="ECO:0000256" key="5">
    <source>
        <dbReference type="ARBA" id="ARBA00022491"/>
    </source>
</evidence>
<dbReference type="Pfam" id="PF01325">
    <property type="entry name" value="Fe_dep_repress"/>
    <property type="match status" value="1"/>
</dbReference>
<evidence type="ECO:0000259" key="12">
    <source>
        <dbReference type="PROSITE" id="PS50944"/>
    </source>
</evidence>
<dbReference type="InterPro" id="IPR022689">
    <property type="entry name" value="Iron_dep_repressor"/>
</dbReference>